<dbReference type="AlphaFoldDB" id="A0A812W7A6"/>
<reference evidence="2" key="1">
    <citation type="submission" date="2021-02" db="EMBL/GenBank/DDBJ databases">
        <authorList>
            <person name="Dougan E. K."/>
            <person name="Rhodes N."/>
            <person name="Thang M."/>
            <person name="Chan C."/>
        </authorList>
    </citation>
    <scope>NUCLEOTIDE SEQUENCE</scope>
</reference>
<protein>
    <submittedName>
        <fullName evidence="2">Uncharacterized protein</fullName>
    </submittedName>
</protein>
<accession>A0A812W7A6</accession>
<sequence length="278" mass="31384">MMLTVVMMMVMPPPPPVADIISITGPMFLCVRVLQILMAARTSLAASVPRFPRPFDEQPVRSGGLQAEVEKSGMLRGWAQAAQVVPSAMLIRRPADVSAAWGSEAFAVTSVMQVVLRLGQAQDEFMRTHRRHHDRSRSKRRERDGRRRRRRHSRARHSSSSSVRKASPARAEADAVTEAAMDVEEAPSVTETVIEPKAESKAEPRVDPGVPWLSFRQFVLSQPLETAKEKGPDQFSNEYKAYDADHKRDCQQRFWAANKERAVLTDSYHPESIRRWSL</sequence>
<gene>
    <name evidence="2" type="ORF">SPIL2461_LOCUS18199</name>
</gene>
<evidence type="ECO:0000256" key="1">
    <source>
        <dbReference type="SAM" id="MobiDB-lite"/>
    </source>
</evidence>
<dbReference type="Proteomes" id="UP000649617">
    <property type="component" value="Unassembled WGS sequence"/>
</dbReference>
<evidence type="ECO:0000313" key="3">
    <source>
        <dbReference type="Proteomes" id="UP000649617"/>
    </source>
</evidence>
<comment type="caution">
    <text evidence="2">The sequence shown here is derived from an EMBL/GenBank/DDBJ whole genome shotgun (WGS) entry which is preliminary data.</text>
</comment>
<dbReference type="OrthoDB" id="441188at2759"/>
<feature type="region of interest" description="Disordered" evidence="1">
    <location>
        <begin position="126"/>
        <end position="205"/>
    </location>
</feature>
<feature type="compositionally biased region" description="Low complexity" evidence="1">
    <location>
        <begin position="158"/>
        <end position="180"/>
    </location>
</feature>
<feature type="non-terminal residue" evidence="2">
    <location>
        <position position="278"/>
    </location>
</feature>
<proteinExistence type="predicted"/>
<evidence type="ECO:0000313" key="2">
    <source>
        <dbReference type="EMBL" id="CAE7665520.1"/>
    </source>
</evidence>
<organism evidence="2 3">
    <name type="scientific">Symbiodinium pilosum</name>
    <name type="common">Dinoflagellate</name>
    <dbReference type="NCBI Taxonomy" id="2952"/>
    <lineage>
        <taxon>Eukaryota</taxon>
        <taxon>Sar</taxon>
        <taxon>Alveolata</taxon>
        <taxon>Dinophyceae</taxon>
        <taxon>Suessiales</taxon>
        <taxon>Symbiodiniaceae</taxon>
        <taxon>Symbiodinium</taxon>
    </lineage>
</organism>
<feature type="compositionally biased region" description="Basic and acidic residues" evidence="1">
    <location>
        <begin position="194"/>
        <end position="205"/>
    </location>
</feature>
<keyword evidence="3" id="KW-1185">Reference proteome</keyword>
<dbReference type="EMBL" id="CAJNIZ010043660">
    <property type="protein sequence ID" value="CAE7665520.1"/>
    <property type="molecule type" value="Genomic_DNA"/>
</dbReference>
<name>A0A812W7A6_SYMPI</name>
<feature type="compositionally biased region" description="Basic residues" evidence="1">
    <location>
        <begin position="128"/>
        <end position="157"/>
    </location>
</feature>